<evidence type="ECO:0000256" key="2">
    <source>
        <dbReference type="ARBA" id="ARBA00022801"/>
    </source>
</evidence>
<dbReference type="GO" id="GO:0004730">
    <property type="term" value="F:pseudouridylate synthase activity"/>
    <property type="evidence" value="ECO:0007669"/>
    <property type="project" value="InterPro"/>
</dbReference>
<gene>
    <name evidence="7" type="ORF">FNV43_RR04606</name>
</gene>
<evidence type="ECO:0000256" key="6">
    <source>
        <dbReference type="SAM" id="MobiDB-lite"/>
    </source>
</evidence>
<sequence length="350" mass="36933">MASSSSSSSSAVSRISNLRRHLHPSHSSSDNKGAGLIKVSPEVSEALSNGRAVVALESTIISHGMPYPLNLETAQEVEANVRENGAVPATIAILDGIPCVGLSQEELGRLATLGKQAQKTAKGHCTCCGHQGNGATTVSATMFIASLVGISVFVTGGIGGVHRHGEDSLDLTELGRTPVAVISAGNTGVCVAAYRTNEFPAFSRKQVAASLWYEIHPGGNVYIGWSGQWMNRRLYSCMIPIPREHSASGSLIESAIQIALKEARVNELTGGASLSSNIALVKNNALVGAEIAVALTQLRDRCTRDYYVQATEYLLSAKIVYAADEHVRKLVIVAIHSAALSFLTVTLSEQ</sequence>
<dbReference type="SUPFAM" id="SSF110581">
    <property type="entry name" value="Indigoidine synthase A-like"/>
    <property type="match status" value="1"/>
</dbReference>
<evidence type="ECO:0000256" key="1">
    <source>
        <dbReference type="ARBA" id="ARBA00022723"/>
    </source>
</evidence>
<dbReference type="InterPro" id="IPR022830">
    <property type="entry name" value="Indigdn_synthA-like"/>
</dbReference>
<dbReference type="EMBL" id="VOIH02000002">
    <property type="protein sequence ID" value="KAF3454159.1"/>
    <property type="molecule type" value="Genomic_DNA"/>
</dbReference>
<evidence type="ECO:0000256" key="4">
    <source>
        <dbReference type="ARBA" id="ARBA00023239"/>
    </source>
</evidence>
<dbReference type="OrthoDB" id="198885at2759"/>
<name>A0A8K0MQ88_9ROSA</name>
<dbReference type="GO" id="GO:0016798">
    <property type="term" value="F:hydrolase activity, acting on glycosyl bonds"/>
    <property type="evidence" value="ECO:0007669"/>
    <property type="project" value="UniProtKB-KW"/>
</dbReference>
<dbReference type="GO" id="GO:0005737">
    <property type="term" value="C:cytoplasm"/>
    <property type="evidence" value="ECO:0007669"/>
    <property type="project" value="TreeGrafter"/>
</dbReference>
<dbReference type="Gene3D" id="3.40.1790.10">
    <property type="entry name" value="Indigoidine synthase domain"/>
    <property type="match status" value="1"/>
</dbReference>
<comment type="caution">
    <text evidence="7">The sequence shown here is derived from an EMBL/GenBank/DDBJ whole genome shotgun (WGS) entry which is preliminary data.</text>
</comment>
<keyword evidence="8" id="KW-1185">Reference proteome</keyword>
<dbReference type="Pfam" id="PF04227">
    <property type="entry name" value="Indigoidine_A"/>
    <property type="match status" value="1"/>
</dbReference>
<feature type="region of interest" description="Disordered" evidence="6">
    <location>
        <begin position="1"/>
        <end position="36"/>
    </location>
</feature>
<keyword evidence="3" id="KW-0464">Manganese</keyword>
<keyword evidence="2" id="KW-0378">Hydrolase</keyword>
<keyword evidence="5" id="KW-0326">Glycosidase</keyword>
<dbReference type="PANTHER" id="PTHR42909">
    <property type="entry name" value="ZGC:136858"/>
    <property type="match status" value="1"/>
</dbReference>
<feature type="compositionally biased region" description="Low complexity" evidence="6">
    <location>
        <begin position="1"/>
        <end position="10"/>
    </location>
</feature>
<dbReference type="AlphaFoldDB" id="A0A8K0MQ88"/>
<dbReference type="Proteomes" id="UP000796880">
    <property type="component" value="Unassembled WGS sequence"/>
</dbReference>
<organism evidence="7 8">
    <name type="scientific">Rhamnella rubrinervis</name>
    <dbReference type="NCBI Taxonomy" id="2594499"/>
    <lineage>
        <taxon>Eukaryota</taxon>
        <taxon>Viridiplantae</taxon>
        <taxon>Streptophyta</taxon>
        <taxon>Embryophyta</taxon>
        <taxon>Tracheophyta</taxon>
        <taxon>Spermatophyta</taxon>
        <taxon>Magnoliopsida</taxon>
        <taxon>eudicotyledons</taxon>
        <taxon>Gunneridae</taxon>
        <taxon>Pentapetalae</taxon>
        <taxon>rosids</taxon>
        <taxon>fabids</taxon>
        <taxon>Rosales</taxon>
        <taxon>Rhamnaceae</taxon>
        <taxon>rhamnoid group</taxon>
        <taxon>Rhamneae</taxon>
        <taxon>Rhamnella</taxon>
    </lineage>
</organism>
<evidence type="ECO:0008006" key="9">
    <source>
        <dbReference type="Google" id="ProtNLM"/>
    </source>
</evidence>
<evidence type="ECO:0000313" key="7">
    <source>
        <dbReference type="EMBL" id="KAF3454159.1"/>
    </source>
</evidence>
<protein>
    <recommendedName>
        <fullName evidence="9">Pseudouridine-5'-phosphate glycosidase</fullName>
    </recommendedName>
</protein>
<accession>A0A8K0MQ88</accession>
<dbReference type="InterPro" id="IPR007342">
    <property type="entry name" value="PsuG"/>
</dbReference>
<dbReference type="GO" id="GO:0046872">
    <property type="term" value="F:metal ion binding"/>
    <property type="evidence" value="ECO:0007669"/>
    <property type="project" value="UniProtKB-KW"/>
</dbReference>
<evidence type="ECO:0000256" key="3">
    <source>
        <dbReference type="ARBA" id="ARBA00023211"/>
    </source>
</evidence>
<keyword evidence="4" id="KW-0456">Lyase</keyword>
<keyword evidence="1" id="KW-0479">Metal-binding</keyword>
<dbReference type="PANTHER" id="PTHR42909:SF1">
    <property type="entry name" value="CARBOHYDRATE KINASE PFKB DOMAIN-CONTAINING PROTEIN"/>
    <property type="match status" value="1"/>
</dbReference>
<proteinExistence type="predicted"/>
<evidence type="ECO:0000313" key="8">
    <source>
        <dbReference type="Proteomes" id="UP000796880"/>
    </source>
</evidence>
<evidence type="ECO:0000256" key="5">
    <source>
        <dbReference type="ARBA" id="ARBA00023295"/>
    </source>
</evidence>
<reference evidence="7" key="1">
    <citation type="submission" date="2020-03" db="EMBL/GenBank/DDBJ databases">
        <title>A high-quality chromosome-level genome assembly of a woody plant with both climbing and erect habits, Rhamnella rubrinervis.</title>
        <authorList>
            <person name="Lu Z."/>
            <person name="Yang Y."/>
            <person name="Zhu X."/>
            <person name="Sun Y."/>
        </authorList>
    </citation>
    <scope>NUCLEOTIDE SEQUENCE</scope>
    <source>
        <strain evidence="7">BYM</strain>
        <tissue evidence="7">Leaf</tissue>
    </source>
</reference>